<dbReference type="KEGG" id="minf:MESINF_2521"/>
<proteinExistence type="predicted"/>
<evidence type="ECO:0000313" key="2">
    <source>
        <dbReference type="Proteomes" id="UP000250796"/>
    </source>
</evidence>
<evidence type="ECO:0008006" key="3">
    <source>
        <dbReference type="Google" id="ProtNLM"/>
    </source>
</evidence>
<dbReference type="Proteomes" id="UP000250796">
    <property type="component" value="Chromosome MESINF"/>
</dbReference>
<dbReference type="InterPro" id="IPR011008">
    <property type="entry name" value="Dimeric_a/b-barrel"/>
</dbReference>
<reference evidence="1 2" key="1">
    <citation type="submission" date="2017-01" db="EMBL/GenBank/DDBJ databases">
        <authorList>
            <person name="Erauso G."/>
        </authorList>
    </citation>
    <scope>NUCLEOTIDE SEQUENCE [LARGE SCALE GENOMIC DNA]</scope>
    <source>
        <strain evidence="1">MESINF1</strain>
    </source>
</reference>
<keyword evidence="2" id="KW-1185">Reference proteome</keyword>
<evidence type="ECO:0000313" key="1">
    <source>
        <dbReference type="EMBL" id="SSC13961.1"/>
    </source>
</evidence>
<dbReference type="RefSeq" id="WP_169700163.1">
    <property type="nucleotide sequence ID" value="NZ_LS974202.1"/>
</dbReference>
<name>A0A7Z7PPE8_9BACT</name>
<dbReference type="SUPFAM" id="SSF54909">
    <property type="entry name" value="Dimeric alpha+beta barrel"/>
    <property type="match status" value="1"/>
</dbReference>
<dbReference type="EMBL" id="LS974202">
    <property type="protein sequence ID" value="SSC13961.1"/>
    <property type="molecule type" value="Genomic_DNA"/>
</dbReference>
<dbReference type="AlphaFoldDB" id="A0A7Z7PPE8"/>
<protein>
    <recommendedName>
        <fullName evidence="3">ABM domain-containing protein</fullName>
    </recommendedName>
</protein>
<accession>A0A7Z7PPE8</accession>
<organism evidence="1 2">
    <name type="scientific">Mesotoga infera</name>
    <dbReference type="NCBI Taxonomy" id="1236046"/>
    <lineage>
        <taxon>Bacteria</taxon>
        <taxon>Thermotogati</taxon>
        <taxon>Thermotogota</taxon>
        <taxon>Thermotogae</taxon>
        <taxon>Kosmotogales</taxon>
        <taxon>Kosmotogaceae</taxon>
        <taxon>Mesotoga</taxon>
    </lineage>
</organism>
<sequence length="99" mass="11651">MYVAVMRYHFREESLERACRIWKEAVLERATGREGFIRAFIMTANGGKALAVGMWEDKRYADEFMKTGVFKELLSDFTDMMVANPEHEAYEMKFSSEKY</sequence>
<gene>
    <name evidence="1" type="ORF">MESINF_2521</name>
</gene>